<gene>
    <name evidence="1" type="ORF">GCM10007392_45650</name>
</gene>
<name>A0A918KTL7_9GAMM</name>
<reference evidence="1" key="2">
    <citation type="submission" date="2020-09" db="EMBL/GenBank/DDBJ databases">
        <authorList>
            <person name="Sun Q."/>
            <person name="Kim S."/>
        </authorList>
    </citation>
    <scope>NUCLEOTIDE SEQUENCE</scope>
    <source>
        <strain evidence="1">KCTC 22169</strain>
    </source>
</reference>
<dbReference type="PANTHER" id="PTHR35810:SF1">
    <property type="entry name" value="CYTOPLASMIC PROTEIN"/>
    <property type="match status" value="1"/>
</dbReference>
<dbReference type="AlphaFoldDB" id="A0A918KTL7"/>
<keyword evidence="2" id="KW-1185">Reference proteome</keyword>
<dbReference type="InterPro" id="IPR011204">
    <property type="entry name" value="Virulence_RhuM-like"/>
</dbReference>
<sequence>MSAGELILYRSEDGRTEIQLRVDGDTVWLTQAEMTELFQTSVPNINVHIKNILESGELSAEATIKENLIVRQEGVRQVRRTVNFYNLPMILAVGYRVQSPRGTQFRQWATAHLEEYLVKGFVMDDERLKEPGSWDYFDELLARIRDIRASERRFYQKVRDLFALSSDYRPDNRDLLLSTLMNGEVAL</sequence>
<dbReference type="Pfam" id="PF13310">
    <property type="entry name" value="Virulence_RhuM"/>
    <property type="match status" value="1"/>
</dbReference>
<dbReference type="PANTHER" id="PTHR35810">
    <property type="entry name" value="CYTOPLASMIC PROTEIN-RELATED"/>
    <property type="match status" value="1"/>
</dbReference>
<dbReference type="EMBL" id="BMXR01000016">
    <property type="protein sequence ID" value="GGX73078.1"/>
    <property type="molecule type" value="Genomic_DNA"/>
</dbReference>
<evidence type="ECO:0008006" key="3">
    <source>
        <dbReference type="Google" id="ProtNLM"/>
    </source>
</evidence>
<evidence type="ECO:0000313" key="1">
    <source>
        <dbReference type="EMBL" id="GGX73078.1"/>
    </source>
</evidence>
<reference evidence="1" key="1">
    <citation type="journal article" date="2014" name="Int. J. Syst. Evol. Microbiol.">
        <title>Complete genome sequence of Corynebacterium casei LMG S-19264T (=DSM 44701T), isolated from a smear-ripened cheese.</title>
        <authorList>
            <consortium name="US DOE Joint Genome Institute (JGI-PGF)"/>
            <person name="Walter F."/>
            <person name="Albersmeier A."/>
            <person name="Kalinowski J."/>
            <person name="Ruckert C."/>
        </authorList>
    </citation>
    <scope>NUCLEOTIDE SEQUENCE</scope>
    <source>
        <strain evidence="1">KCTC 22169</strain>
    </source>
</reference>
<evidence type="ECO:0000313" key="2">
    <source>
        <dbReference type="Proteomes" id="UP000626148"/>
    </source>
</evidence>
<protein>
    <recommendedName>
        <fullName evidence="3">Virulence protein RhuM family protein</fullName>
    </recommendedName>
</protein>
<proteinExistence type="predicted"/>
<dbReference type="Proteomes" id="UP000626148">
    <property type="component" value="Unassembled WGS sequence"/>
</dbReference>
<accession>A0A918KTL7</accession>
<dbReference type="RefSeq" id="WP_189613166.1">
    <property type="nucleotide sequence ID" value="NZ_BMXR01000016.1"/>
</dbReference>
<organism evidence="1 2">
    <name type="scientific">Saccharospirillum salsuginis</name>
    <dbReference type="NCBI Taxonomy" id="418750"/>
    <lineage>
        <taxon>Bacteria</taxon>
        <taxon>Pseudomonadati</taxon>
        <taxon>Pseudomonadota</taxon>
        <taxon>Gammaproteobacteria</taxon>
        <taxon>Oceanospirillales</taxon>
        <taxon>Saccharospirillaceae</taxon>
        <taxon>Saccharospirillum</taxon>
    </lineage>
</organism>
<comment type="caution">
    <text evidence="1">The sequence shown here is derived from an EMBL/GenBank/DDBJ whole genome shotgun (WGS) entry which is preliminary data.</text>
</comment>